<organism evidence="1 2">
    <name type="scientific">Ornithinibacter aureus</name>
    <dbReference type="NCBI Taxonomy" id="622664"/>
    <lineage>
        <taxon>Bacteria</taxon>
        <taxon>Bacillati</taxon>
        <taxon>Actinomycetota</taxon>
        <taxon>Actinomycetes</taxon>
        <taxon>Micrococcales</taxon>
        <taxon>Intrasporangiaceae</taxon>
        <taxon>Ornithinibacter</taxon>
    </lineage>
</organism>
<comment type="caution">
    <text evidence="1">The sequence shown here is derived from an EMBL/GenBank/DDBJ whole genome shotgun (WGS) entry which is preliminary data.</text>
</comment>
<gene>
    <name evidence="1" type="ORF">GCM10023153_04160</name>
</gene>
<evidence type="ECO:0008006" key="3">
    <source>
        <dbReference type="Google" id="ProtNLM"/>
    </source>
</evidence>
<keyword evidence="2" id="KW-1185">Reference proteome</keyword>
<evidence type="ECO:0000313" key="2">
    <source>
        <dbReference type="Proteomes" id="UP001500390"/>
    </source>
</evidence>
<name>A0ABP8JCQ9_9MICO</name>
<protein>
    <recommendedName>
        <fullName evidence="3">LysR substrate-binding domain-containing protein</fullName>
    </recommendedName>
</protein>
<evidence type="ECO:0000313" key="1">
    <source>
        <dbReference type="EMBL" id="GAA4388667.1"/>
    </source>
</evidence>
<dbReference type="EMBL" id="BAABFX010000009">
    <property type="protein sequence ID" value="GAA4388667.1"/>
    <property type="molecule type" value="Genomic_DNA"/>
</dbReference>
<proteinExistence type="predicted"/>
<accession>A0ABP8JCQ9</accession>
<dbReference type="Proteomes" id="UP001500390">
    <property type="component" value="Unassembled WGS sequence"/>
</dbReference>
<reference evidence="2" key="1">
    <citation type="journal article" date="2019" name="Int. J. Syst. Evol. Microbiol.">
        <title>The Global Catalogue of Microorganisms (GCM) 10K type strain sequencing project: providing services to taxonomists for standard genome sequencing and annotation.</title>
        <authorList>
            <consortium name="The Broad Institute Genomics Platform"/>
            <consortium name="The Broad Institute Genome Sequencing Center for Infectious Disease"/>
            <person name="Wu L."/>
            <person name="Ma J."/>
        </authorList>
    </citation>
    <scope>NUCLEOTIDE SEQUENCE [LARGE SCALE GENOMIC DNA]</scope>
    <source>
        <strain evidence="2">JCM 17738</strain>
    </source>
</reference>
<sequence length="95" mass="10126">MARSPRFVETADVDNWLDTIATGTAVGTTAEATAHHHIRPGVTYRPVKDGPRIPVRLAWWRDDRPRGLGDLIDLTTRLYAGRASSSGTGAGAGSG</sequence>
<dbReference type="Gene3D" id="3.40.190.10">
    <property type="entry name" value="Periplasmic binding protein-like II"/>
    <property type="match status" value="2"/>
</dbReference>